<dbReference type="UniPathway" id="UPA00705"/>
<dbReference type="KEGG" id="tvr:TVD_12840"/>
<dbReference type="InterPro" id="IPR032858">
    <property type="entry name" value="CcoP_N"/>
</dbReference>
<feature type="domain" description="Cytochrome c" evidence="23">
    <location>
        <begin position="213"/>
        <end position="306"/>
    </location>
</feature>
<evidence type="ECO:0000256" key="8">
    <source>
        <dbReference type="ARBA" id="ARBA00022660"/>
    </source>
</evidence>
<dbReference type="Gene3D" id="6.10.280.130">
    <property type="match status" value="1"/>
</dbReference>
<feature type="binding site" description="covalent" evidence="21">
    <location>
        <position position="139"/>
    </location>
    <ligand>
        <name>heme c</name>
        <dbReference type="ChEBI" id="CHEBI:61717"/>
        <label>1</label>
    </ligand>
</feature>
<dbReference type="EMBL" id="CP011367">
    <property type="protein sequence ID" value="AKJ96190.1"/>
    <property type="molecule type" value="Genomic_DNA"/>
</dbReference>
<keyword evidence="12 19" id="KW-0375">Hydrogen ion transport</keyword>
<keyword evidence="10 19" id="KW-0479">Metal-binding</keyword>
<evidence type="ECO:0000313" key="25">
    <source>
        <dbReference type="Proteomes" id="UP000064201"/>
    </source>
</evidence>
<dbReference type="InterPro" id="IPR050597">
    <property type="entry name" value="Cytochrome_c_Oxidase_Subunit"/>
</dbReference>
<comment type="subunit">
    <text evidence="19">Component of the cbb3-type cytochrome c oxidase.</text>
</comment>
<evidence type="ECO:0000259" key="23">
    <source>
        <dbReference type="PROSITE" id="PS51007"/>
    </source>
</evidence>
<dbReference type="NCBIfam" id="TIGR00782">
    <property type="entry name" value="ccoP"/>
    <property type="match status" value="1"/>
</dbReference>
<keyword evidence="9 22" id="KW-0812">Transmembrane</keyword>
<evidence type="ECO:0000256" key="17">
    <source>
        <dbReference type="ARBA" id="ARBA00023065"/>
    </source>
</evidence>
<dbReference type="PATRIC" id="fig|106634.4.peg.2618"/>
<dbReference type="GO" id="GO:0005886">
    <property type="term" value="C:plasma membrane"/>
    <property type="evidence" value="ECO:0007669"/>
    <property type="project" value="UniProtKB-SubCell"/>
</dbReference>
<evidence type="ECO:0000313" key="24">
    <source>
        <dbReference type="EMBL" id="AKJ96190.1"/>
    </source>
</evidence>
<feature type="binding site" description="axial binding residue" evidence="20">
    <location>
        <position position="233"/>
    </location>
    <ligand>
        <name>heme c</name>
        <dbReference type="ChEBI" id="CHEBI:61717"/>
        <label>2</label>
    </ligand>
    <ligandPart>
        <name>Fe</name>
        <dbReference type="ChEBI" id="CHEBI:18248"/>
    </ligandPart>
</feature>
<reference evidence="24 25" key="1">
    <citation type="submission" date="2015-04" db="EMBL/GenBank/DDBJ databases">
        <title>Complete Sequence for the Genome of the Thioalkalivibrio versutus D301.</title>
        <authorList>
            <person name="Mu T."/>
            <person name="Zhou J."/>
            <person name="Xu X."/>
        </authorList>
    </citation>
    <scope>NUCLEOTIDE SEQUENCE [LARGE SCALE GENOMIC DNA]</scope>
    <source>
        <strain evidence="24 25">D301</strain>
    </source>
</reference>
<feature type="binding site" description="axial binding residue" evidence="20">
    <location>
        <position position="143"/>
    </location>
    <ligand>
        <name>heme c</name>
        <dbReference type="ChEBI" id="CHEBI:61717"/>
        <label>1</label>
    </ligand>
    <ligandPart>
        <name>Fe</name>
        <dbReference type="ChEBI" id="CHEBI:18248"/>
    </ligandPart>
</feature>
<dbReference type="GO" id="GO:0020037">
    <property type="term" value="F:heme binding"/>
    <property type="evidence" value="ECO:0007669"/>
    <property type="project" value="InterPro"/>
</dbReference>
<protein>
    <recommendedName>
        <fullName evidence="19">Cbb3-type cytochrome c oxidase subunit</fullName>
    </recommendedName>
</protein>
<dbReference type="RefSeq" id="WP_047251768.1">
    <property type="nucleotide sequence ID" value="NZ_CP011367.1"/>
</dbReference>
<evidence type="ECO:0000256" key="3">
    <source>
        <dbReference type="ARBA" id="ARBA00006113"/>
    </source>
</evidence>
<feature type="transmembrane region" description="Helical" evidence="22">
    <location>
        <begin position="35"/>
        <end position="53"/>
    </location>
</feature>
<dbReference type="AlphaFoldDB" id="A0A0G3G4M5"/>
<organism evidence="24 25">
    <name type="scientific">Thioalkalivibrio versutus</name>
    <dbReference type="NCBI Taxonomy" id="106634"/>
    <lineage>
        <taxon>Bacteria</taxon>
        <taxon>Pseudomonadati</taxon>
        <taxon>Pseudomonadota</taxon>
        <taxon>Gammaproteobacteria</taxon>
        <taxon>Chromatiales</taxon>
        <taxon>Ectothiorhodospiraceae</taxon>
        <taxon>Thioalkalivibrio</taxon>
    </lineage>
</organism>
<feature type="binding site" description="axial binding residue" evidence="20">
    <location>
        <position position="283"/>
    </location>
    <ligand>
        <name>heme c</name>
        <dbReference type="ChEBI" id="CHEBI:61717"/>
        <label>1</label>
    </ligand>
    <ligandPart>
        <name>Fe</name>
        <dbReference type="ChEBI" id="CHEBI:18248"/>
    </ligandPart>
</feature>
<proteinExistence type="inferred from homology"/>
<keyword evidence="5 19" id="KW-1003">Cell membrane</keyword>
<evidence type="ECO:0000256" key="4">
    <source>
        <dbReference type="ARBA" id="ARBA00022448"/>
    </source>
</evidence>
<keyword evidence="13 19" id="KW-0249">Electron transport</keyword>
<evidence type="ECO:0000256" key="19">
    <source>
        <dbReference type="PIRNR" id="PIRNR000006"/>
    </source>
</evidence>
<feature type="domain" description="Cytochrome c" evidence="23">
    <location>
        <begin position="119"/>
        <end position="206"/>
    </location>
</feature>
<dbReference type="GO" id="GO:1902600">
    <property type="term" value="P:proton transmembrane transport"/>
    <property type="evidence" value="ECO:0007669"/>
    <property type="project" value="UniProtKB-KW"/>
</dbReference>
<evidence type="ECO:0000256" key="22">
    <source>
        <dbReference type="SAM" id="Phobius"/>
    </source>
</evidence>
<feature type="binding site" description="covalent" evidence="21">
    <location>
        <position position="142"/>
    </location>
    <ligand>
        <name>heme c</name>
        <dbReference type="ChEBI" id="CHEBI:61717"/>
        <label>1</label>
    </ligand>
</feature>
<dbReference type="STRING" id="106634.TVD_12840"/>
<comment type="cofactor">
    <cofactor evidence="19 21">
        <name>heme c</name>
        <dbReference type="ChEBI" id="CHEBI:61717"/>
    </cofactor>
    <text evidence="19 21">Binds 2 heme C groups per subunit.</text>
</comment>
<dbReference type="PANTHER" id="PTHR33751:SF1">
    <property type="entry name" value="CBB3-TYPE CYTOCHROME C OXIDASE SUBUNIT FIXP"/>
    <property type="match status" value="1"/>
</dbReference>
<dbReference type="PRINTS" id="PR00605">
    <property type="entry name" value="CYTCHROMECIC"/>
</dbReference>
<dbReference type="GO" id="GO:0009055">
    <property type="term" value="F:electron transfer activity"/>
    <property type="evidence" value="ECO:0007669"/>
    <property type="project" value="InterPro"/>
</dbReference>
<keyword evidence="17 19" id="KW-0406">Ion transport</keyword>
<evidence type="ECO:0000256" key="14">
    <source>
        <dbReference type="ARBA" id="ARBA00022989"/>
    </source>
</evidence>
<evidence type="ECO:0000256" key="1">
    <source>
        <dbReference type="ARBA" id="ARBA00004533"/>
    </source>
</evidence>
<keyword evidence="25" id="KW-1185">Reference proteome</keyword>
<evidence type="ECO:0000256" key="20">
    <source>
        <dbReference type="PIRSR" id="PIRSR000006-1"/>
    </source>
</evidence>
<dbReference type="GO" id="GO:0005506">
    <property type="term" value="F:iron ion binding"/>
    <property type="evidence" value="ECO:0007669"/>
    <property type="project" value="InterPro"/>
</dbReference>
<dbReference type="GO" id="GO:0016491">
    <property type="term" value="F:oxidoreductase activity"/>
    <property type="evidence" value="ECO:0007669"/>
    <property type="project" value="UniProtKB-KW"/>
</dbReference>
<feature type="binding site" description="covalent" evidence="21">
    <location>
        <position position="229"/>
    </location>
    <ligand>
        <name>heme c</name>
        <dbReference type="ChEBI" id="CHEBI:61717"/>
        <label>2</label>
    </ligand>
</feature>
<evidence type="ECO:0000256" key="16">
    <source>
        <dbReference type="ARBA" id="ARBA00023004"/>
    </source>
</evidence>
<dbReference type="InterPro" id="IPR009056">
    <property type="entry name" value="Cyt_c-like_dom"/>
</dbReference>
<dbReference type="PIRSF" id="PIRSF000006">
    <property type="entry name" value="Cbb3-Cox_fixP"/>
    <property type="match status" value="1"/>
</dbReference>
<comment type="function">
    <text evidence="19">C-type cytochrome. Part of the cbb3-type cytochrome c oxidase complex.</text>
</comment>
<comment type="similarity">
    <text evidence="3 19">Belongs to the CcoP / FixP family.</text>
</comment>
<evidence type="ECO:0000256" key="6">
    <source>
        <dbReference type="ARBA" id="ARBA00022519"/>
    </source>
</evidence>
<comment type="pathway">
    <text evidence="2 19">Energy metabolism; oxidative phosphorylation.</text>
</comment>
<sequence>MSTQDNREKDPNQVETTGHVWDGNLQEYNNPLPRWWLWGFYATIVFAVVYWLIYPAWPIGDSFTKGFNTITFEQGGEERTMHWNTRALLAKDMQTGTYAVRQREMLEQVAAQDYETILQDAESMSFVNAYAQGSFGTWCAACHQVGGAGVVGQYPNLRNDHWKWGGTVEQIEETLHQGRLGYMPGYRDTLDGDQLNQVAAYVLSLNDYNVDQEEADAGERIFTGTDGGCFQCHAMDGQGLASQGAPNLTNDLWGLVDVRGAESDSERQRLVANFIRNGAQREMPAFGDRLSDAEIKMLTAYVHSLGGGQ</sequence>
<dbReference type="PANTHER" id="PTHR33751">
    <property type="entry name" value="CBB3-TYPE CYTOCHROME C OXIDASE SUBUNIT FIXP"/>
    <property type="match status" value="1"/>
</dbReference>
<feature type="binding site" description="covalent" evidence="21">
    <location>
        <position position="232"/>
    </location>
    <ligand>
        <name>heme c</name>
        <dbReference type="ChEBI" id="CHEBI:61717"/>
        <label>2</label>
    </ligand>
</feature>
<evidence type="ECO:0000256" key="13">
    <source>
        <dbReference type="ARBA" id="ARBA00022982"/>
    </source>
</evidence>
<feature type="binding site" description="axial binding residue" evidence="20">
    <location>
        <position position="183"/>
    </location>
    <ligand>
        <name>heme c</name>
        <dbReference type="ChEBI" id="CHEBI:61717"/>
        <label>2</label>
    </ligand>
    <ligandPart>
        <name>Fe</name>
        <dbReference type="ChEBI" id="CHEBI:18248"/>
    </ligandPart>
</feature>
<dbReference type="GO" id="GO:0006119">
    <property type="term" value="P:oxidative phosphorylation"/>
    <property type="evidence" value="ECO:0007669"/>
    <property type="project" value="UniProtKB-UniPathway"/>
</dbReference>
<evidence type="ECO:0000256" key="15">
    <source>
        <dbReference type="ARBA" id="ARBA00023002"/>
    </source>
</evidence>
<dbReference type="InterPro" id="IPR008168">
    <property type="entry name" value="Cyt_C_IC"/>
</dbReference>
<dbReference type="SUPFAM" id="SSF46626">
    <property type="entry name" value="Cytochrome c"/>
    <property type="match status" value="2"/>
</dbReference>
<evidence type="ECO:0000256" key="7">
    <source>
        <dbReference type="ARBA" id="ARBA00022617"/>
    </source>
</evidence>
<accession>A0A0G3G4M5</accession>
<dbReference type="Pfam" id="PF13442">
    <property type="entry name" value="Cytochrome_CBB3"/>
    <property type="match status" value="2"/>
</dbReference>
<evidence type="ECO:0000256" key="12">
    <source>
        <dbReference type="ARBA" id="ARBA00022781"/>
    </source>
</evidence>
<keyword evidence="14 22" id="KW-1133">Transmembrane helix</keyword>
<comment type="subcellular location">
    <subcellularLocation>
        <location evidence="1 19">Cell inner membrane</location>
    </subcellularLocation>
</comment>
<dbReference type="InterPro" id="IPR004678">
    <property type="entry name" value="Cyt_c_oxidase_cbb3_su3"/>
</dbReference>
<keyword evidence="18 19" id="KW-0472">Membrane</keyword>
<keyword evidence="11" id="KW-0677">Repeat</keyword>
<evidence type="ECO:0000256" key="18">
    <source>
        <dbReference type="ARBA" id="ARBA00023136"/>
    </source>
</evidence>
<dbReference type="InterPro" id="IPR036909">
    <property type="entry name" value="Cyt_c-like_dom_sf"/>
</dbReference>
<evidence type="ECO:0000256" key="11">
    <source>
        <dbReference type="ARBA" id="ARBA00022737"/>
    </source>
</evidence>
<dbReference type="InterPro" id="IPR038414">
    <property type="entry name" value="CcoP_N_sf"/>
</dbReference>
<dbReference type="Proteomes" id="UP000064201">
    <property type="component" value="Chromosome"/>
</dbReference>
<dbReference type="OrthoDB" id="9811281at2"/>
<evidence type="ECO:0000256" key="2">
    <source>
        <dbReference type="ARBA" id="ARBA00004673"/>
    </source>
</evidence>
<keyword evidence="6 19" id="KW-0997">Cell inner membrane</keyword>
<dbReference type="Gene3D" id="1.10.760.10">
    <property type="entry name" value="Cytochrome c-like domain"/>
    <property type="match status" value="2"/>
</dbReference>
<gene>
    <name evidence="24" type="ORF">TVD_12840</name>
</gene>
<keyword evidence="16 19" id="KW-0408">Iron</keyword>
<keyword evidence="4 19" id="KW-0813">Transport</keyword>
<keyword evidence="8 19" id="KW-0679">Respiratory chain</keyword>
<evidence type="ECO:0000256" key="21">
    <source>
        <dbReference type="PIRSR" id="PIRSR000006-2"/>
    </source>
</evidence>
<evidence type="ECO:0000256" key="10">
    <source>
        <dbReference type="ARBA" id="ARBA00022723"/>
    </source>
</evidence>
<name>A0A0G3G4M5_9GAMM</name>
<dbReference type="PROSITE" id="PS51007">
    <property type="entry name" value="CYTC"/>
    <property type="match status" value="2"/>
</dbReference>
<evidence type="ECO:0000256" key="9">
    <source>
        <dbReference type="ARBA" id="ARBA00022692"/>
    </source>
</evidence>
<keyword evidence="15 19" id="KW-0560">Oxidoreductase</keyword>
<keyword evidence="7 19" id="KW-0349">Heme</keyword>
<dbReference type="Pfam" id="PF14715">
    <property type="entry name" value="FixP_N"/>
    <property type="match status" value="1"/>
</dbReference>
<evidence type="ECO:0000256" key="5">
    <source>
        <dbReference type="ARBA" id="ARBA00022475"/>
    </source>
</evidence>